<dbReference type="Gene3D" id="3.60.15.10">
    <property type="entry name" value="Ribonuclease Z/Hydroxyacylglutathione hydrolase-like"/>
    <property type="match status" value="1"/>
</dbReference>
<dbReference type="Proteomes" id="UP001327219">
    <property type="component" value="Chromosome"/>
</dbReference>
<dbReference type="InterPro" id="IPR036866">
    <property type="entry name" value="RibonucZ/Hydroxyglut_hydro"/>
</dbReference>
<dbReference type="PANTHER" id="PTHR15032">
    <property type="entry name" value="N-ACYL-PHOSPHATIDYLETHANOLAMINE-HYDROLYZING PHOSPHOLIPASE D"/>
    <property type="match status" value="1"/>
</dbReference>
<sequence length="426" mass="49450">MLLNEAKGSSLESFYERVPDMLKGFVELVYDLNNHPSIRLMESLIYRFYYTDNHQEIALSKIDGDFRKFVFSTPRVRQDDEIYLQIPFSDQRWDVFFKHRQYPCELQDLIKLLDITDHQAPLFESFFTTDIPKQNDDRNYQGDGVRIRYFGHACVLVETASTSILFDPVISYAVENNIPRYSFDDLPDSIDYVVITHSHLDHVMFETLLQLRHKVRNIVFPSNQKGTLADPSLKLILKHVGFGSLLEMDELETIKFTDGEILTIPFLGEHCDLNIRTKLSYCVNIRGKRLLFAADSNNLAENLYDHIFNITGPIEMLFIGMECEGAPLTWVYGALLTNQLSREFDRSRTLCGSNCSKAWSIIQKLKCKQVYVYAMGQEPWLNHVMGLNYSPDSPQIIESDNLISMCRKNDIESERLFGKKEWLINI</sequence>
<proteinExistence type="predicted"/>
<dbReference type="SUPFAM" id="SSF56281">
    <property type="entry name" value="Metallo-hydrolase/oxidoreductase"/>
    <property type="match status" value="1"/>
</dbReference>
<dbReference type="InterPro" id="IPR041141">
    <property type="entry name" value="CmlA_N"/>
</dbReference>
<evidence type="ECO:0000259" key="1">
    <source>
        <dbReference type="Pfam" id="PF12706"/>
    </source>
</evidence>
<dbReference type="InterPro" id="IPR001279">
    <property type="entry name" value="Metallo-B-lactamas"/>
</dbReference>
<accession>A0ABZ0UP22</accession>
<evidence type="ECO:0000259" key="2">
    <source>
        <dbReference type="Pfam" id="PF18456"/>
    </source>
</evidence>
<dbReference type="Pfam" id="PF12706">
    <property type="entry name" value="Lactamase_B_2"/>
    <property type="match status" value="1"/>
</dbReference>
<evidence type="ECO:0000313" key="3">
    <source>
        <dbReference type="EMBL" id="WPX96600.1"/>
    </source>
</evidence>
<keyword evidence="4" id="KW-1185">Reference proteome</keyword>
<organism evidence="3 4">
    <name type="scientific">Candidatus Bandiella euplotis</name>
    <dbReference type="NCBI Taxonomy" id="1664265"/>
    <lineage>
        <taxon>Bacteria</taxon>
        <taxon>Pseudomonadati</taxon>
        <taxon>Pseudomonadota</taxon>
        <taxon>Alphaproteobacteria</taxon>
        <taxon>Rickettsiales</taxon>
        <taxon>Candidatus Midichloriaceae</taxon>
        <taxon>Candidatus Bandiella</taxon>
    </lineage>
</organism>
<reference evidence="3 4" key="1">
    <citation type="submission" date="2022-11" db="EMBL/GenBank/DDBJ databases">
        <title>Host association and intracellularity evolved multiple times independently in the Rickettsiales.</title>
        <authorList>
            <person name="Castelli M."/>
            <person name="Nardi T."/>
            <person name="Gammuto L."/>
            <person name="Bellinzona G."/>
            <person name="Sabaneyeva E."/>
            <person name="Potekhin A."/>
            <person name="Serra V."/>
            <person name="Petroni G."/>
            <person name="Sassera D."/>
        </authorList>
    </citation>
    <scope>NUCLEOTIDE SEQUENCE [LARGE SCALE GENOMIC DNA]</scope>
    <source>
        <strain evidence="3 4">NDG2</strain>
    </source>
</reference>
<feature type="domain" description="Diiron non-heme beta-hydroxylase N-terminal" evidence="2">
    <location>
        <begin position="2"/>
        <end position="129"/>
    </location>
</feature>
<gene>
    <name evidence="3" type="ORF">Bandiella_00717</name>
</gene>
<dbReference type="Pfam" id="PF18456">
    <property type="entry name" value="CmlA_N"/>
    <property type="match status" value="1"/>
</dbReference>
<protein>
    <submittedName>
        <fullName evidence="3">MBL fold metallo-hydrolase</fullName>
    </submittedName>
</protein>
<evidence type="ECO:0000313" key="4">
    <source>
        <dbReference type="Proteomes" id="UP001327219"/>
    </source>
</evidence>
<feature type="domain" description="Metallo-beta-lactamase" evidence="1">
    <location>
        <begin position="163"/>
        <end position="319"/>
    </location>
</feature>
<dbReference type="PANTHER" id="PTHR15032:SF4">
    <property type="entry name" value="N-ACYL-PHOSPHATIDYLETHANOLAMINE-HYDROLYZING PHOSPHOLIPASE D"/>
    <property type="match status" value="1"/>
</dbReference>
<dbReference type="EMBL" id="CP110820">
    <property type="protein sequence ID" value="WPX96600.1"/>
    <property type="molecule type" value="Genomic_DNA"/>
</dbReference>
<name>A0ABZ0UP22_9RICK</name>